<dbReference type="PANTHER" id="PTHR33778">
    <property type="entry name" value="PROTEIN MGTC"/>
    <property type="match status" value="1"/>
</dbReference>
<evidence type="ECO:0000256" key="1">
    <source>
        <dbReference type="ARBA" id="ARBA00004651"/>
    </source>
</evidence>
<dbReference type="EMBL" id="JAZDRO010000012">
    <property type="protein sequence ID" value="MEE2567776.1"/>
    <property type="molecule type" value="Genomic_DNA"/>
</dbReference>
<comment type="caution">
    <text evidence="9">The sequence shown here is derived from an EMBL/GenBank/DDBJ whole genome shotgun (WGS) entry which is preliminary data.</text>
</comment>
<gene>
    <name evidence="9" type="ORF">V0U35_13940</name>
</gene>
<evidence type="ECO:0000313" key="10">
    <source>
        <dbReference type="Proteomes" id="UP001310692"/>
    </source>
</evidence>
<keyword evidence="7" id="KW-0997">Cell inner membrane</keyword>
<comment type="similarity">
    <text evidence="2 7">Belongs to the MgtC/SapB family.</text>
</comment>
<evidence type="ECO:0000256" key="4">
    <source>
        <dbReference type="ARBA" id="ARBA00022692"/>
    </source>
</evidence>
<evidence type="ECO:0000256" key="5">
    <source>
        <dbReference type="ARBA" id="ARBA00022989"/>
    </source>
</evidence>
<dbReference type="RefSeq" id="WP_330197383.1">
    <property type="nucleotide sequence ID" value="NZ_JAZDRO010000012.1"/>
</dbReference>
<evidence type="ECO:0000256" key="7">
    <source>
        <dbReference type="RuleBase" id="RU365041"/>
    </source>
</evidence>
<evidence type="ECO:0000256" key="2">
    <source>
        <dbReference type="ARBA" id="ARBA00009298"/>
    </source>
</evidence>
<dbReference type="PANTHER" id="PTHR33778:SF1">
    <property type="entry name" value="MAGNESIUM TRANSPORTER YHID-RELATED"/>
    <property type="match status" value="1"/>
</dbReference>
<keyword evidence="4 7" id="KW-0812">Transmembrane</keyword>
<name>A0ABU7M1U7_9PROT</name>
<dbReference type="InterPro" id="IPR049177">
    <property type="entry name" value="MgtC_SapB_SrpB_YhiD_N"/>
</dbReference>
<feature type="domain" description="MgtC/SapB/SrpB/YhiD N-terminal" evidence="8">
    <location>
        <begin position="23"/>
        <end position="148"/>
    </location>
</feature>
<organism evidence="9 10">
    <name type="scientific">Hyphobacterium marinum</name>
    <dbReference type="NCBI Taxonomy" id="3116574"/>
    <lineage>
        <taxon>Bacteria</taxon>
        <taxon>Pseudomonadati</taxon>
        <taxon>Pseudomonadota</taxon>
        <taxon>Alphaproteobacteria</taxon>
        <taxon>Maricaulales</taxon>
        <taxon>Maricaulaceae</taxon>
        <taxon>Hyphobacterium</taxon>
    </lineage>
</organism>
<dbReference type="Proteomes" id="UP001310692">
    <property type="component" value="Unassembled WGS sequence"/>
</dbReference>
<keyword evidence="3" id="KW-1003">Cell membrane</keyword>
<protein>
    <recommendedName>
        <fullName evidence="7">Protein MgtC</fullName>
    </recommendedName>
</protein>
<feature type="transmembrane region" description="Helical" evidence="7">
    <location>
        <begin position="49"/>
        <end position="68"/>
    </location>
</feature>
<proteinExistence type="inferred from homology"/>
<comment type="subcellular location">
    <subcellularLocation>
        <location evidence="7">Cell inner membrane</location>
        <topology evidence="7">Multi-pass membrane protein</topology>
    </subcellularLocation>
    <subcellularLocation>
        <location evidence="1">Cell membrane</location>
        <topology evidence="1">Multi-pass membrane protein</topology>
    </subcellularLocation>
</comment>
<sequence>MLETLNGYLTLDYVPLGDVAIRLCLAAAFGAVIGIERSWKHKPLGMRPFVLIATGACLAVLATMEIAYTGSRDELLTIDPAKVIGGILGGIGFLGGAALFRNDNNTVRGAATAASIWMTGGVGVACGAGFVVPAVIAVLIGLLTLFLGPVRDKFDRDSDPS</sequence>
<evidence type="ECO:0000313" key="9">
    <source>
        <dbReference type="EMBL" id="MEE2567776.1"/>
    </source>
</evidence>
<evidence type="ECO:0000256" key="6">
    <source>
        <dbReference type="ARBA" id="ARBA00023136"/>
    </source>
</evidence>
<evidence type="ECO:0000256" key="3">
    <source>
        <dbReference type="ARBA" id="ARBA00022475"/>
    </source>
</evidence>
<evidence type="ECO:0000259" key="8">
    <source>
        <dbReference type="Pfam" id="PF02308"/>
    </source>
</evidence>
<dbReference type="Pfam" id="PF02308">
    <property type="entry name" value="MgtC"/>
    <property type="match status" value="1"/>
</dbReference>
<keyword evidence="6 7" id="KW-0472">Membrane</keyword>
<feature type="transmembrane region" description="Helical" evidence="7">
    <location>
        <begin position="20"/>
        <end position="37"/>
    </location>
</feature>
<dbReference type="InterPro" id="IPR003416">
    <property type="entry name" value="MgtC/SapB/SrpB/YhiD_fam"/>
</dbReference>
<reference evidence="9 10" key="1">
    <citation type="submission" date="2024-01" db="EMBL/GenBank/DDBJ databases">
        <title>Hyphobacterium bacterium isolated from marine sediment.</title>
        <authorList>
            <person name="Zhao S."/>
        </authorList>
    </citation>
    <scope>NUCLEOTIDE SEQUENCE [LARGE SCALE GENOMIC DNA]</scope>
    <source>
        <strain evidence="9 10">Y60-23</strain>
    </source>
</reference>
<feature type="transmembrane region" description="Helical" evidence="7">
    <location>
        <begin position="121"/>
        <end position="147"/>
    </location>
</feature>
<feature type="transmembrane region" description="Helical" evidence="7">
    <location>
        <begin position="80"/>
        <end position="100"/>
    </location>
</feature>
<keyword evidence="10" id="KW-1185">Reference proteome</keyword>
<keyword evidence="5 7" id="KW-1133">Transmembrane helix</keyword>
<dbReference type="PRINTS" id="PR01837">
    <property type="entry name" value="MGTCSAPBPROT"/>
</dbReference>
<accession>A0ABU7M1U7</accession>